<dbReference type="RefSeq" id="WP_394386683.1">
    <property type="nucleotide sequence ID" value="NZ_JBIGIB010000005.1"/>
</dbReference>
<accession>A0ABW7H2N8</accession>
<feature type="chain" id="PRO_5046834615" evidence="1">
    <location>
        <begin position="21"/>
        <end position="320"/>
    </location>
</feature>
<dbReference type="Proteomes" id="UP001606303">
    <property type="component" value="Unassembled WGS sequence"/>
</dbReference>
<keyword evidence="2" id="KW-0378">Hydrolase</keyword>
<sequence>MRRLILLLFTCALLTLQGCASCPRQDPPEPTQALAFNAATPIYRLAPAGHEALSLAEYQSQLASWLPGRAPAVLFVHGRGKEPTKSVYGQTGIASGRALQHLTDRGLRPWMFNWDSAADGLDRSCPLAKTDDAVDPFWQLLQFHAALRAQQPALPRPVLLVHSMGAIVLQKVIQQHGWPATAPGDRLFERIVFSEPDADERDHVRWLTRLAQREEVWVTWNRGDVTLNFATDAREAGEGALGLGVPYNRPLAPGVRYLDLSHTGCWRGWLNHTVFVAGSFGYAPTTDAFLGRLLAGHPIDPDHDRAIERRDERGVIRLKP</sequence>
<keyword evidence="1" id="KW-0732">Signal</keyword>
<dbReference type="PROSITE" id="PS51257">
    <property type="entry name" value="PROKAR_LIPOPROTEIN"/>
    <property type="match status" value="1"/>
</dbReference>
<proteinExistence type="predicted"/>
<dbReference type="GO" id="GO:0016787">
    <property type="term" value="F:hydrolase activity"/>
    <property type="evidence" value="ECO:0007669"/>
    <property type="project" value="UniProtKB-KW"/>
</dbReference>
<name>A0ABW7H2N8_9BURK</name>
<dbReference type="SUPFAM" id="SSF53474">
    <property type="entry name" value="alpha/beta-Hydrolases"/>
    <property type="match status" value="1"/>
</dbReference>
<dbReference type="EMBL" id="JBIGIB010000005">
    <property type="protein sequence ID" value="MFG6468487.1"/>
    <property type="molecule type" value="Genomic_DNA"/>
</dbReference>
<gene>
    <name evidence="2" type="ORF">ACG01O_17825</name>
</gene>
<protein>
    <submittedName>
        <fullName evidence="2">Alpha/beta hydrolase</fullName>
    </submittedName>
</protein>
<dbReference type="Gene3D" id="3.40.50.1820">
    <property type="entry name" value="alpha/beta hydrolase"/>
    <property type="match status" value="1"/>
</dbReference>
<reference evidence="2 3" key="1">
    <citation type="submission" date="2024-08" db="EMBL/GenBank/DDBJ databases">
        <authorList>
            <person name="Lu H."/>
        </authorList>
    </citation>
    <scope>NUCLEOTIDE SEQUENCE [LARGE SCALE GENOMIC DNA]</scope>
    <source>
        <strain evidence="2 3">BYS87W</strain>
    </source>
</reference>
<dbReference type="InterPro" id="IPR010297">
    <property type="entry name" value="DUF900_hydrolase"/>
</dbReference>
<comment type="caution">
    <text evidence="2">The sequence shown here is derived from an EMBL/GenBank/DDBJ whole genome shotgun (WGS) entry which is preliminary data.</text>
</comment>
<dbReference type="InterPro" id="IPR029058">
    <property type="entry name" value="AB_hydrolase_fold"/>
</dbReference>
<evidence type="ECO:0000256" key="1">
    <source>
        <dbReference type="SAM" id="SignalP"/>
    </source>
</evidence>
<evidence type="ECO:0000313" key="3">
    <source>
        <dbReference type="Proteomes" id="UP001606303"/>
    </source>
</evidence>
<feature type="signal peptide" evidence="1">
    <location>
        <begin position="1"/>
        <end position="20"/>
    </location>
</feature>
<dbReference type="Pfam" id="PF05990">
    <property type="entry name" value="DUF900"/>
    <property type="match status" value="1"/>
</dbReference>
<evidence type="ECO:0000313" key="2">
    <source>
        <dbReference type="EMBL" id="MFG6468487.1"/>
    </source>
</evidence>
<organism evidence="2 3">
    <name type="scientific">Pelomonas baiyunensis</name>
    <dbReference type="NCBI Taxonomy" id="3299026"/>
    <lineage>
        <taxon>Bacteria</taxon>
        <taxon>Pseudomonadati</taxon>
        <taxon>Pseudomonadota</taxon>
        <taxon>Betaproteobacteria</taxon>
        <taxon>Burkholderiales</taxon>
        <taxon>Sphaerotilaceae</taxon>
        <taxon>Roseateles</taxon>
    </lineage>
</organism>
<keyword evidence="3" id="KW-1185">Reference proteome</keyword>